<dbReference type="InterPro" id="IPR021858">
    <property type="entry name" value="Fun_TF"/>
</dbReference>
<evidence type="ECO:0000256" key="6">
    <source>
        <dbReference type="ARBA" id="ARBA00023163"/>
    </source>
</evidence>
<evidence type="ECO:0000256" key="1">
    <source>
        <dbReference type="ARBA" id="ARBA00004123"/>
    </source>
</evidence>
<keyword evidence="2" id="KW-0479">Metal-binding</keyword>
<feature type="compositionally biased region" description="Basic and acidic residues" evidence="8">
    <location>
        <begin position="21"/>
        <end position="31"/>
    </location>
</feature>
<gene>
    <name evidence="10" type="ORF">BDY17DRAFT_28428</name>
</gene>
<evidence type="ECO:0000259" key="9">
    <source>
        <dbReference type="PROSITE" id="PS00028"/>
    </source>
</evidence>
<comment type="subcellular location">
    <subcellularLocation>
        <location evidence="1">Nucleus</location>
    </subcellularLocation>
</comment>
<keyword evidence="6" id="KW-0804">Transcription</keyword>
<feature type="compositionally biased region" description="Low complexity" evidence="8">
    <location>
        <begin position="670"/>
        <end position="693"/>
    </location>
</feature>
<feature type="region of interest" description="Disordered" evidence="8">
    <location>
        <begin position="423"/>
        <end position="505"/>
    </location>
</feature>
<dbReference type="PANTHER" id="PTHR46179:SF13">
    <property type="entry name" value="C2H2-TYPE DOMAIN-CONTAINING PROTEIN"/>
    <property type="match status" value="1"/>
</dbReference>
<feature type="compositionally biased region" description="Basic and acidic residues" evidence="8">
    <location>
        <begin position="483"/>
        <end position="493"/>
    </location>
</feature>
<dbReference type="OrthoDB" id="6077919at2759"/>
<dbReference type="PROSITE" id="PS00028">
    <property type="entry name" value="ZINC_FINGER_C2H2_1"/>
    <property type="match status" value="1"/>
</dbReference>
<name>A0A6A6PJ11_9PEZI</name>
<evidence type="ECO:0000256" key="7">
    <source>
        <dbReference type="ARBA" id="ARBA00023242"/>
    </source>
</evidence>
<dbReference type="Proteomes" id="UP000799767">
    <property type="component" value="Unassembled WGS sequence"/>
</dbReference>
<dbReference type="GO" id="GO:0006357">
    <property type="term" value="P:regulation of transcription by RNA polymerase II"/>
    <property type="evidence" value="ECO:0007669"/>
    <property type="project" value="TreeGrafter"/>
</dbReference>
<evidence type="ECO:0000256" key="8">
    <source>
        <dbReference type="SAM" id="MobiDB-lite"/>
    </source>
</evidence>
<proteinExistence type="predicted"/>
<evidence type="ECO:0000256" key="5">
    <source>
        <dbReference type="ARBA" id="ARBA00023015"/>
    </source>
</evidence>
<dbReference type="RefSeq" id="XP_033586475.1">
    <property type="nucleotide sequence ID" value="XM_033732091.1"/>
</dbReference>
<feature type="domain" description="C2H2-type" evidence="9">
    <location>
        <begin position="478"/>
        <end position="498"/>
    </location>
</feature>
<evidence type="ECO:0000256" key="3">
    <source>
        <dbReference type="ARBA" id="ARBA00022771"/>
    </source>
</evidence>
<evidence type="ECO:0000256" key="2">
    <source>
        <dbReference type="ARBA" id="ARBA00022723"/>
    </source>
</evidence>
<organism evidence="10 11">
    <name type="scientific">Neohortaea acidophila</name>
    <dbReference type="NCBI Taxonomy" id="245834"/>
    <lineage>
        <taxon>Eukaryota</taxon>
        <taxon>Fungi</taxon>
        <taxon>Dikarya</taxon>
        <taxon>Ascomycota</taxon>
        <taxon>Pezizomycotina</taxon>
        <taxon>Dothideomycetes</taxon>
        <taxon>Dothideomycetidae</taxon>
        <taxon>Mycosphaerellales</taxon>
        <taxon>Teratosphaeriaceae</taxon>
        <taxon>Neohortaea</taxon>
    </lineage>
</organism>
<sequence>MELGGRKLLPRLPPTPSDLSPVRHDQPHLEVDEQPWLSPMEEQPGQKRKRQRCDDNDLLQPAPQALPSVRHLLTGSRPATPSRPNTPSNTPRLVRTSKNVYVHDGPYLFLAPHPQRDFPVSVAEDTRPLSFAAVEPELMHVFRRAWYLRQYIRLKQMRSETWLDHIFFNDCFGVENTLHTWIARYEPGTLQYPASLLYFRCLWLLFNRSVQASHPSPAYAQVVDDGLHHAKTIEKALGASGDRSILLLPLFLLGVSAFYVEQRRDVWDALDRIDPSPNNDAVNHAAKTLERLWTMMDDGRVSSTWDWERYQAHEYTASARDRSLIDLLLDPLAAAPVAQPTHLRSPETHAFDHSRFRAVQPPAAPYPQAALQSVLPVDSSRLRQDVNMYTPPPNSRSPHRNHSVTSLELPDAPRMDIIQELATSRQHASTPRPAQPTTRTSSPPLQRTSSPHQPQPVNGTDALHQRKQPKSKSSVPPCPTCGKELKNPSDAQKHQLQHSKPFRCREPGCTRAQGFATENDLQRHRKSVHGASPRIGNKIGYVCAACPDPGDGTSRKWWPRLDNFKAHIRRKHVDREEEGLILASASAEKPGDGVGLQQHGGSAVRFEGDGTQRQEGDDEELGRASSSSSSQRVAYDYDDEEEDVLLHQTRPAEREAEIAQSASSDGGGAELDAPASADPAAADGAEGSVEGKE</sequence>
<dbReference type="InterPro" id="IPR013087">
    <property type="entry name" value="Znf_C2H2_type"/>
</dbReference>
<keyword evidence="4" id="KW-0862">Zinc</keyword>
<dbReference type="Gene3D" id="3.30.160.60">
    <property type="entry name" value="Classic Zinc Finger"/>
    <property type="match status" value="1"/>
</dbReference>
<evidence type="ECO:0000256" key="4">
    <source>
        <dbReference type="ARBA" id="ARBA00022833"/>
    </source>
</evidence>
<feature type="compositionally biased region" description="Basic and acidic residues" evidence="8">
    <location>
        <begin position="606"/>
        <end position="615"/>
    </location>
</feature>
<dbReference type="PANTHER" id="PTHR46179">
    <property type="entry name" value="ZINC FINGER PROTEIN"/>
    <property type="match status" value="1"/>
</dbReference>
<feature type="compositionally biased region" description="Low complexity" evidence="8">
    <location>
        <begin position="76"/>
        <end position="92"/>
    </location>
</feature>
<dbReference type="GO" id="GO:0005634">
    <property type="term" value="C:nucleus"/>
    <property type="evidence" value="ECO:0007669"/>
    <property type="project" value="UniProtKB-SubCell"/>
</dbReference>
<dbReference type="Pfam" id="PF11951">
    <property type="entry name" value="Fungal_trans_2"/>
    <property type="match status" value="1"/>
</dbReference>
<feature type="region of interest" description="Disordered" evidence="8">
    <location>
        <begin position="584"/>
        <end position="693"/>
    </location>
</feature>
<dbReference type="GeneID" id="54473093"/>
<dbReference type="EMBL" id="MU001640">
    <property type="protein sequence ID" value="KAF2479905.1"/>
    <property type="molecule type" value="Genomic_DNA"/>
</dbReference>
<evidence type="ECO:0000313" key="11">
    <source>
        <dbReference type="Proteomes" id="UP000799767"/>
    </source>
</evidence>
<protein>
    <recommendedName>
        <fullName evidence="9">C2H2-type domain-containing protein</fullName>
    </recommendedName>
</protein>
<evidence type="ECO:0000313" key="10">
    <source>
        <dbReference type="EMBL" id="KAF2479905.1"/>
    </source>
</evidence>
<keyword evidence="5" id="KW-0805">Transcription regulation</keyword>
<keyword evidence="3" id="KW-0863">Zinc-finger</keyword>
<feature type="region of interest" description="Disordered" evidence="8">
    <location>
        <begin position="384"/>
        <end position="406"/>
    </location>
</feature>
<feature type="compositionally biased region" description="Polar residues" evidence="8">
    <location>
        <begin position="435"/>
        <end position="458"/>
    </location>
</feature>
<feature type="region of interest" description="Disordered" evidence="8">
    <location>
        <begin position="1"/>
        <end position="94"/>
    </location>
</feature>
<dbReference type="SMART" id="SM00355">
    <property type="entry name" value="ZnF_C2H2"/>
    <property type="match status" value="3"/>
</dbReference>
<accession>A0A6A6PJ11</accession>
<keyword evidence="11" id="KW-1185">Reference proteome</keyword>
<reference evidence="10" key="1">
    <citation type="journal article" date="2020" name="Stud. Mycol.">
        <title>101 Dothideomycetes genomes: a test case for predicting lifestyles and emergence of pathogens.</title>
        <authorList>
            <person name="Haridas S."/>
            <person name="Albert R."/>
            <person name="Binder M."/>
            <person name="Bloem J."/>
            <person name="Labutti K."/>
            <person name="Salamov A."/>
            <person name="Andreopoulos B."/>
            <person name="Baker S."/>
            <person name="Barry K."/>
            <person name="Bills G."/>
            <person name="Bluhm B."/>
            <person name="Cannon C."/>
            <person name="Castanera R."/>
            <person name="Culley D."/>
            <person name="Daum C."/>
            <person name="Ezra D."/>
            <person name="Gonzalez J."/>
            <person name="Henrissat B."/>
            <person name="Kuo A."/>
            <person name="Liang C."/>
            <person name="Lipzen A."/>
            <person name="Lutzoni F."/>
            <person name="Magnuson J."/>
            <person name="Mondo S."/>
            <person name="Nolan M."/>
            <person name="Ohm R."/>
            <person name="Pangilinan J."/>
            <person name="Park H.-J."/>
            <person name="Ramirez L."/>
            <person name="Alfaro M."/>
            <person name="Sun H."/>
            <person name="Tritt A."/>
            <person name="Yoshinaga Y."/>
            <person name="Zwiers L.-H."/>
            <person name="Turgeon B."/>
            <person name="Goodwin S."/>
            <person name="Spatafora J."/>
            <person name="Crous P."/>
            <person name="Grigoriev I."/>
        </authorList>
    </citation>
    <scope>NUCLEOTIDE SEQUENCE</scope>
    <source>
        <strain evidence="10">CBS 113389</strain>
    </source>
</reference>
<keyword evidence="7" id="KW-0539">Nucleus</keyword>
<dbReference type="InterPro" id="IPR051061">
    <property type="entry name" value="Zinc_finger_trans_reg"/>
</dbReference>
<dbReference type="GO" id="GO:0008270">
    <property type="term" value="F:zinc ion binding"/>
    <property type="evidence" value="ECO:0007669"/>
    <property type="project" value="UniProtKB-KW"/>
</dbReference>
<dbReference type="AlphaFoldDB" id="A0A6A6PJ11"/>